<accession>B0N8J6</accession>
<dbReference type="Proteomes" id="UP000005798">
    <property type="component" value="Unassembled WGS sequence"/>
</dbReference>
<evidence type="ECO:0000313" key="2">
    <source>
        <dbReference type="Proteomes" id="UP000005798"/>
    </source>
</evidence>
<dbReference type="EMBL" id="ABFX02000008">
    <property type="protein sequence ID" value="EDS18134.1"/>
    <property type="molecule type" value="Genomic_DNA"/>
</dbReference>
<reference evidence="1" key="1">
    <citation type="submission" date="2007-11" db="EMBL/GenBank/DDBJ databases">
        <authorList>
            <person name="Fulton L."/>
            <person name="Clifton S."/>
            <person name="Fulton B."/>
            <person name="Xu J."/>
            <person name="Minx P."/>
            <person name="Pepin K.H."/>
            <person name="Johnson M."/>
            <person name="Thiruvilangam P."/>
            <person name="Bhonagiri V."/>
            <person name="Nash W.E."/>
            <person name="Mardis E.R."/>
            <person name="Wilson R.K."/>
        </authorList>
    </citation>
    <scope>NUCLEOTIDE SEQUENCE [LARGE SCALE GENOMIC DNA]</scope>
    <source>
        <strain evidence="1">DSM 1402</strain>
    </source>
</reference>
<evidence type="ECO:0008006" key="3">
    <source>
        <dbReference type="Google" id="ProtNLM"/>
    </source>
</evidence>
<dbReference type="AlphaFoldDB" id="B0N8J6"/>
<reference evidence="1" key="2">
    <citation type="submission" date="2014-06" db="EMBL/GenBank/DDBJ databases">
        <title>Draft genome sequence of Clostridium ramosum(DSM 1402).</title>
        <authorList>
            <person name="Sudarsanam P."/>
            <person name="Ley R."/>
            <person name="Guruge J."/>
            <person name="Turnbaugh P.J."/>
            <person name="Mahowald M."/>
            <person name="Liep D."/>
            <person name="Gordon J."/>
        </authorList>
    </citation>
    <scope>NUCLEOTIDE SEQUENCE</scope>
    <source>
        <strain evidence="1">DSM 1402</strain>
    </source>
</reference>
<evidence type="ECO:0000313" key="1">
    <source>
        <dbReference type="EMBL" id="EDS18134.1"/>
    </source>
</evidence>
<protein>
    <recommendedName>
        <fullName evidence="3">Prophage protein</fullName>
    </recommendedName>
</protein>
<name>B0N8J6_9FIRM</name>
<sequence>MPINTLATATLFQQTLDLVAQQEALTGWMEANAGQVRYSGGAEVKIPKIALQGLGAYDRDNGYQQGAINLSYETRTMTQDRGRKFQLDPMDVDETNFVATASTVMGEFQRMWVVPEIDAYRLSKLITTAITKGTMVEYGYTPEKTTMLEKVKTGISKIRDNGYNGDLVIHMTAAAKLQLELEMAGKLTSVTFSQGGIDTIVPAVDHVPIIETPQNRMYSSITIYDGKTTGQEQGGYVKGTKALEANFIIVPRATPIAISKQDVMRIFDPLTNQKANAWAMDYRRFHELWTLENKEDSIFVNIKDAKPTE</sequence>
<dbReference type="RefSeq" id="WP_003539111.1">
    <property type="nucleotide sequence ID" value="NZ_CAXTKX010000020.1"/>
</dbReference>
<organism evidence="1 2">
    <name type="scientific">Thomasclavelia ramosa DSM 1402</name>
    <dbReference type="NCBI Taxonomy" id="445974"/>
    <lineage>
        <taxon>Bacteria</taxon>
        <taxon>Bacillati</taxon>
        <taxon>Bacillota</taxon>
        <taxon>Erysipelotrichia</taxon>
        <taxon>Erysipelotrichales</taxon>
        <taxon>Coprobacillaceae</taxon>
        <taxon>Thomasclavelia</taxon>
    </lineage>
</organism>
<keyword evidence="2" id="KW-1185">Reference proteome</keyword>
<proteinExistence type="predicted"/>
<dbReference type="eggNOG" id="ENOG502Z7Z5">
    <property type="taxonomic scope" value="Bacteria"/>
</dbReference>
<gene>
    <name evidence="1" type="ORF">CLORAM_02930</name>
</gene>
<comment type="caution">
    <text evidence="1">The sequence shown here is derived from an EMBL/GenBank/DDBJ whole genome shotgun (WGS) entry which is preliminary data.</text>
</comment>
<dbReference type="HOGENOM" id="CLU_058388_0_0_9"/>